<keyword evidence="3" id="KW-0539">Nucleus</keyword>
<organism evidence="5">
    <name type="scientific">Triticum aestivum</name>
    <name type="common">Wheat</name>
    <dbReference type="NCBI Taxonomy" id="4565"/>
    <lineage>
        <taxon>Eukaryota</taxon>
        <taxon>Viridiplantae</taxon>
        <taxon>Streptophyta</taxon>
        <taxon>Embryophyta</taxon>
        <taxon>Tracheophyta</taxon>
        <taxon>Spermatophyta</taxon>
        <taxon>Magnoliopsida</taxon>
        <taxon>Liliopsida</taxon>
        <taxon>Poales</taxon>
        <taxon>Poaceae</taxon>
        <taxon>BOP clade</taxon>
        <taxon>Pooideae</taxon>
        <taxon>Triticodae</taxon>
        <taxon>Triticeae</taxon>
        <taxon>Triticinae</taxon>
        <taxon>Triticum</taxon>
    </lineage>
</organism>
<dbReference type="GO" id="GO:0000781">
    <property type="term" value="C:chromosome, telomeric region"/>
    <property type="evidence" value="ECO:0000318"/>
    <property type="project" value="GO_Central"/>
</dbReference>
<dbReference type="GO" id="GO:0006260">
    <property type="term" value="P:DNA replication"/>
    <property type="evidence" value="ECO:0000318"/>
    <property type="project" value="GO_Central"/>
</dbReference>
<protein>
    <recommendedName>
        <fullName evidence="4">OB domain-containing protein</fullName>
    </recommendedName>
</protein>
<dbReference type="GO" id="GO:0003697">
    <property type="term" value="F:single-stranded DNA binding"/>
    <property type="evidence" value="ECO:0000318"/>
    <property type="project" value="GO_Central"/>
</dbReference>
<dbReference type="Gramene" id="TraesCLE_scaffold_557836_01G000100.1">
    <property type="protein sequence ID" value="TraesCLE_scaffold_557836_01G000100.1"/>
    <property type="gene ID" value="TraesCLE_scaffold_557836_01G000100"/>
</dbReference>
<dbReference type="STRING" id="4565.A0A3B6HY31"/>
<evidence type="ECO:0000256" key="2">
    <source>
        <dbReference type="ARBA" id="ARBA00023125"/>
    </source>
</evidence>
<dbReference type="Gramene" id="TraesCS4A03G0583500.1">
    <property type="protein sequence ID" value="TraesCS4A03G0583500.1.CDS"/>
    <property type="gene ID" value="TraesCS4A03G0583500"/>
</dbReference>
<dbReference type="GO" id="GO:0005662">
    <property type="term" value="C:DNA replication factor A complex"/>
    <property type="evidence" value="ECO:0000318"/>
    <property type="project" value="GO_Central"/>
</dbReference>
<dbReference type="GO" id="GO:0042162">
    <property type="term" value="F:telomeric DNA binding"/>
    <property type="evidence" value="ECO:0000318"/>
    <property type="project" value="GO_Central"/>
</dbReference>
<dbReference type="SUPFAM" id="SSF50249">
    <property type="entry name" value="Nucleic acid-binding proteins"/>
    <property type="match status" value="1"/>
</dbReference>
<name>A0A3B6HY31_WHEAT</name>
<evidence type="ECO:0000259" key="4">
    <source>
        <dbReference type="Pfam" id="PF01336"/>
    </source>
</evidence>
<evidence type="ECO:0000256" key="3">
    <source>
        <dbReference type="ARBA" id="ARBA00023242"/>
    </source>
</evidence>
<dbReference type="InterPro" id="IPR040260">
    <property type="entry name" value="RFA2-like"/>
</dbReference>
<dbReference type="OMA" id="HIRAYSI"/>
<comment type="subcellular location">
    <subcellularLocation>
        <location evidence="1">Nucleus</location>
    </subcellularLocation>
</comment>
<dbReference type="Gramene" id="TraesCS4A02G219000.1">
    <property type="protein sequence ID" value="TraesCS4A02G219000.1"/>
    <property type="gene ID" value="TraesCS4A02G219000"/>
</dbReference>
<dbReference type="Proteomes" id="UP000019116">
    <property type="component" value="Chromosome 4A"/>
</dbReference>
<keyword evidence="2" id="KW-0238">DNA-binding</keyword>
<evidence type="ECO:0000256" key="1">
    <source>
        <dbReference type="ARBA" id="ARBA00004123"/>
    </source>
</evidence>
<reference evidence="5" key="1">
    <citation type="submission" date="2018-08" db="EMBL/GenBank/DDBJ databases">
        <authorList>
            <person name="Rossello M."/>
        </authorList>
    </citation>
    <scope>NUCLEOTIDE SEQUENCE [LARGE SCALE GENOMIC DNA]</scope>
    <source>
        <strain evidence="5">cv. Chinese Spring</strain>
    </source>
</reference>
<feature type="domain" description="OB" evidence="4">
    <location>
        <begin position="127"/>
        <end position="198"/>
    </location>
</feature>
<dbReference type="GO" id="GO:0006289">
    <property type="term" value="P:nucleotide-excision repair"/>
    <property type="evidence" value="ECO:0000318"/>
    <property type="project" value="GO_Central"/>
</dbReference>
<dbReference type="Pfam" id="PF01336">
    <property type="entry name" value="tRNA_anti-codon"/>
    <property type="match status" value="1"/>
</dbReference>
<dbReference type="InterPro" id="IPR036388">
    <property type="entry name" value="WH-like_DNA-bd_sf"/>
</dbReference>
<evidence type="ECO:0000313" key="6">
    <source>
        <dbReference type="Proteomes" id="UP000019116"/>
    </source>
</evidence>
<dbReference type="PANTHER" id="PTHR13989:SF49">
    <property type="entry name" value="REPLICATION PROTEIN A 32 KDA SUBUNIT B"/>
    <property type="match status" value="1"/>
</dbReference>
<dbReference type="PANTHER" id="PTHR13989">
    <property type="entry name" value="REPLICATION PROTEIN A-RELATED"/>
    <property type="match status" value="1"/>
</dbReference>
<dbReference type="AlphaFoldDB" id="A0A3B6HY31"/>
<dbReference type="EnsemblPlants" id="TraesCS4A02G219000.1">
    <property type="protein sequence ID" value="TraesCS4A02G219000.1"/>
    <property type="gene ID" value="TraesCS4A02G219000"/>
</dbReference>
<dbReference type="InterPro" id="IPR004365">
    <property type="entry name" value="NA-bd_OB_tRNA"/>
</dbReference>
<keyword evidence="6" id="KW-1185">Reference proteome</keyword>
<dbReference type="InterPro" id="IPR012340">
    <property type="entry name" value="NA-bd_OB-fold"/>
</dbReference>
<sequence length="316" mass="34958">MEYLGDGEGTNGNRGLAVSTAGGDDAFAGAVVAAVEDAQRESIALVHYIGREYVDRPNNLVPLTLKQVSMLTPSARHGGALSIHGMPVNTVCTRVHTCLFCCFWLFSPYIFFSKNPSTHSICLQARLLGRVWNRTESSEEISFVLGDGTGSIEAKIWTIDGEYMRALREVRNGDYVVVNGSIRTRDSVMHIRAYSIRLVTNYNEITNHFLHCIYVSLDLQKQLREREMDIRRANLVVASNEQSQAPNGAEKLFGDVLQVFYRPGIVELENGASFSLIQSETGADADQLRTVIGAHVAMGNLFTTIDDDHFKCSFNG</sequence>
<dbReference type="GO" id="GO:0000724">
    <property type="term" value="P:double-strand break repair via homologous recombination"/>
    <property type="evidence" value="ECO:0000318"/>
    <property type="project" value="GO_Central"/>
</dbReference>
<dbReference type="Gramene" id="TraesROB_scaffold_191035_01G000200.1">
    <property type="protein sequence ID" value="TraesROB_scaffold_191035_01G000200.1"/>
    <property type="gene ID" value="TraesROB_scaffold_191035_01G000200"/>
</dbReference>
<dbReference type="Gene3D" id="1.10.10.10">
    <property type="entry name" value="Winged helix-like DNA-binding domain superfamily/Winged helix DNA-binding domain"/>
    <property type="match status" value="1"/>
</dbReference>
<dbReference type="GO" id="GO:0035861">
    <property type="term" value="C:site of double-strand break"/>
    <property type="evidence" value="ECO:0000318"/>
    <property type="project" value="GO_Central"/>
</dbReference>
<accession>A0A3B6HY31</accession>
<evidence type="ECO:0000313" key="5">
    <source>
        <dbReference type="EnsemblPlants" id="TraesCS4A02G219000.1"/>
    </source>
</evidence>
<reference evidence="5" key="2">
    <citation type="submission" date="2018-10" db="UniProtKB">
        <authorList>
            <consortium name="EnsemblPlants"/>
        </authorList>
    </citation>
    <scope>IDENTIFICATION</scope>
</reference>
<proteinExistence type="predicted"/>
<dbReference type="Gene3D" id="2.40.50.140">
    <property type="entry name" value="Nucleic acid-binding proteins"/>
    <property type="match status" value="1"/>
</dbReference>
<dbReference type="CDD" id="cd04478">
    <property type="entry name" value="RPA2_DBD_D"/>
    <property type="match status" value="1"/>
</dbReference>